<dbReference type="InterPro" id="IPR011990">
    <property type="entry name" value="TPR-like_helical_dom_sf"/>
</dbReference>
<comment type="caution">
    <text evidence="1">The sequence shown here is derived from an EMBL/GenBank/DDBJ whole genome shotgun (WGS) entry which is preliminary data.</text>
</comment>
<dbReference type="AlphaFoldDB" id="A0A2C9ZZL0"/>
<sequence length="389" mass="44620">MHYKFFILLLSLVLVGCQSTPSSEKTSLQNPLTLVNTSLFAPVERYNADEIFQLSHAQKQEFFEYYQKQKAKEFPSSNERIIHNFLDDKLTGFTFHGDTLDAYSAFSQKRGNCISLAVFTTALADLIQSPIDYQHIINEPVYFKKGNLILSSSHLRSRVYDADNSTSKNKVFFVPKSIIIDYFPTRGQVHAKKAQRPQLIAKFYANLAAETLLKNDFDATFSYLYNAMLHDPFNNELINLQAVLHRRAGDTTTANRLYHYAVTNDLANINLYENYMLIARNNKDEALIAQLNAKLAHIKDPNPYSWLELGKQAIADHDLHYAQFYFNKAVKAAHYIPEPYIELAKIAYQNGDLDHANQYLEAAIERTYDHNQLAIYQAKYQALKAITSE</sequence>
<dbReference type="Gene3D" id="1.25.40.10">
    <property type="entry name" value="Tetratricopeptide repeat domain"/>
    <property type="match status" value="1"/>
</dbReference>
<name>A0A2C9ZZL0_PSEDV</name>
<dbReference type="SUPFAM" id="SSF81901">
    <property type="entry name" value="HCP-like"/>
    <property type="match status" value="1"/>
</dbReference>
<dbReference type="OrthoDB" id="6254323at2"/>
<gene>
    <name evidence="1" type="ORF">B1199_19030</name>
</gene>
<accession>A0A2C9ZZL0</accession>
<organism evidence="1 2">
    <name type="scientific">Pseudoalteromonas ulvae</name>
    <dbReference type="NCBI Taxonomy" id="107327"/>
    <lineage>
        <taxon>Bacteria</taxon>
        <taxon>Pseudomonadati</taxon>
        <taxon>Pseudomonadota</taxon>
        <taxon>Gammaproteobacteria</taxon>
        <taxon>Alteromonadales</taxon>
        <taxon>Pseudoalteromonadaceae</taxon>
        <taxon>Pseudoalteromonas</taxon>
    </lineage>
</organism>
<dbReference type="RefSeq" id="WP_086745721.1">
    <property type="nucleotide sequence ID" value="NZ_MWPV01000007.1"/>
</dbReference>
<keyword evidence="2" id="KW-1185">Reference proteome</keyword>
<proteinExistence type="predicted"/>
<dbReference type="PROSITE" id="PS51257">
    <property type="entry name" value="PROKAR_LIPOPROTEIN"/>
    <property type="match status" value="1"/>
</dbReference>
<protein>
    <submittedName>
        <fullName evidence="1">Uncharacterized protein</fullName>
    </submittedName>
</protein>
<dbReference type="EMBL" id="MWPV01000007">
    <property type="protein sequence ID" value="OUL56207.1"/>
    <property type="molecule type" value="Genomic_DNA"/>
</dbReference>
<dbReference type="Proteomes" id="UP000194841">
    <property type="component" value="Unassembled WGS sequence"/>
</dbReference>
<reference evidence="1 2" key="1">
    <citation type="submission" date="2017-02" db="EMBL/GenBank/DDBJ databases">
        <title>Pseudoalteromonas ulvae TC14 Genome.</title>
        <authorList>
            <person name="Molmeret M."/>
        </authorList>
    </citation>
    <scope>NUCLEOTIDE SEQUENCE [LARGE SCALE GENOMIC DNA]</scope>
    <source>
        <strain evidence="1">TC14</strain>
    </source>
</reference>
<evidence type="ECO:0000313" key="1">
    <source>
        <dbReference type="EMBL" id="OUL56207.1"/>
    </source>
</evidence>
<evidence type="ECO:0000313" key="2">
    <source>
        <dbReference type="Proteomes" id="UP000194841"/>
    </source>
</evidence>